<sequence length="66" mass="6794">MQPSSPARGEEKAGRRPAESVGADGCGKINIIGDSEMAPRGANSIWGSARHHHGCHSRAIGDSKSG</sequence>
<feature type="compositionally biased region" description="Basic and acidic residues" evidence="1">
    <location>
        <begin position="8"/>
        <end position="18"/>
    </location>
</feature>
<keyword evidence="3" id="KW-1185">Reference proteome</keyword>
<protein>
    <submittedName>
        <fullName evidence="2">Uncharacterized protein</fullName>
    </submittedName>
</protein>
<reference evidence="2" key="1">
    <citation type="journal article" date="2023" name="Science">
        <title>Genome structures resolve the early diversification of teleost fishes.</title>
        <authorList>
            <person name="Parey E."/>
            <person name="Louis A."/>
            <person name="Montfort J."/>
            <person name="Bouchez O."/>
            <person name="Roques C."/>
            <person name="Iampietro C."/>
            <person name="Lluch J."/>
            <person name="Castinel A."/>
            <person name="Donnadieu C."/>
            <person name="Desvignes T."/>
            <person name="Floi Bucao C."/>
            <person name="Jouanno E."/>
            <person name="Wen M."/>
            <person name="Mejri S."/>
            <person name="Dirks R."/>
            <person name="Jansen H."/>
            <person name="Henkel C."/>
            <person name="Chen W.J."/>
            <person name="Zahm M."/>
            <person name="Cabau C."/>
            <person name="Klopp C."/>
            <person name="Thompson A.W."/>
            <person name="Robinson-Rechavi M."/>
            <person name="Braasch I."/>
            <person name="Lecointre G."/>
            <person name="Bobe J."/>
            <person name="Postlethwait J.H."/>
            <person name="Berthelot C."/>
            <person name="Roest Crollius H."/>
            <person name="Guiguen Y."/>
        </authorList>
    </citation>
    <scope>NUCLEOTIDE SEQUENCE</scope>
    <source>
        <strain evidence="2">WJC10195</strain>
    </source>
</reference>
<evidence type="ECO:0000313" key="2">
    <source>
        <dbReference type="EMBL" id="KAJ8376992.1"/>
    </source>
</evidence>
<name>A0A9Q1G8P9_SYNKA</name>
<comment type="caution">
    <text evidence="2">The sequence shown here is derived from an EMBL/GenBank/DDBJ whole genome shotgun (WGS) entry which is preliminary data.</text>
</comment>
<evidence type="ECO:0000256" key="1">
    <source>
        <dbReference type="SAM" id="MobiDB-lite"/>
    </source>
</evidence>
<gene>
    <name evidence="2" type="ORF">SKAU_G00075720</name>
</gene>
<feature type="region of interest" description="Disordered" evidence="1">
    <location>
        <begin position="1"/>
        <end position="66"/>
    </location>
</feature>
<dbReference type="AlphaFoldDB" id="A0A9Q1G8P9"/>
<accession>A0A9Q1G8P9</accession>
<evidence type="ECO:0000313" key="3">
    <source>
        <dbReference type="Proteomes" id="UP001152622"/>
    </source>
</evidence>
<proteinExistence type="predicted"/>
<dbReference type="EMBL" id="JAINUF010000002">
    <property type="protein sequence ID" value="KAJ8376992.1"/>
    <property type="molecule type" value="Genomic_DNA"/>
</dbReference>
<dbReference type="Proteomes" id="UP001152622">
    <property type="component" value="Chromosome 2"/>
</dbReference>
<organism evidence="2 3">
    <name type="scientific">Synaphobranchus kaupii</name>
    <name type="common">Kaup's arrowtooth eel</name>
    <dbReference type="NCBI Taxonomy" id="118154"/>
    <lineage>
        <taxon>Eukaryota</taxon>
        <taxon>Metazoa</taxon>
        <taxon>Chordata</taxon>
        <taxon>Craniata</taxon>
        <taxon>Vertebrata</taxon>
        <taxon>Euteleostomi</taxon>
        <taxon>Actinopterygii</taxon>
        <taxon>Neopterygii</taxon>
        <taxon>Teleostei</taxon>
        <taxon>Anguilliformes</taxon>
        <taxon>Synaphobranchidae</taxon>
        <taxon>Synaphobranchus</taxon>
    </lineage>
</organism>